<dbReference type="AlphaFoldDB" id="A0A432ZGK4"/>
<evidence type="ECO:0000313" key="2">
    <source>
        <dbReference type="EMBL" id="RUO77098.1"/>
    </source>
</evidence>
<dbReference type="InterPro" id="IPR051783">
    <property type="entry name" value="NAD(P)-dependent_oxidoreduct"/>
</dbReference>
<feature type="domain" description="NAD(P)-binding" evidence="1">
    <location>
        <begin position="9"/>
        <end position="203"/>
    </location>
</feature>
<dbReference type="CDD" id="cd05266">
    <property type="entry name" value="SDR_a4"/>
    <property type="match status" value="1"/>
</dbReference>
<proteinExistence type="predicted"/>
<dbReference type="InterPro" id="IPR036291">
    <property type="entry name" value="NAD(P)-bd_dom_sf"/>
</dbReference>
<keyword evidence="3" id="KW-1185">Reference proteome</keyword>
<reference evidence="2 3" key="1">
    <citation type="journal article" date="2011" name="Front. Microbiol.">
        <title>Genomic signatures of strain selection and enhancement in Bacillus atrophaeus var. globigii, a historical biowarfare simulant.</title>
        <authorList>
            <person name="Gibbons H.S."/>
            <person name="Broomall S.M."/>
            <person name="McNew L.A."/>
            <person name="Daligault H."/>
            <person name="Chapman C."/>
            <person name="Bruce D."/>
            <person name="Karavis M."/>
            <person name="Krepps M."/>
            <person name="McGregor P.A."/>
            <person name="Hong C."/>
            <person name="Park K.H."/>
            <person name="Akmal A."/>
            <person name="Feldman A."/>
            <person name="Lin J.S."/>
            <person name="Chang W.E."/>
            <person name="Higgs B.W."/>
            <person name="Demirev P."/>
            <person name="Lindquist J."/>
            <person name="Liem A."/>
            <person name="Fochler E."/>
            <person name="Read T.D."/>
            <person name="Tapia R."/>
            <person name="Johnson S."/>
            <person name="Bishop-Lilly K.A."/>
            <person name="Detter C."/>
            <person name="Han C."/>
            <person name="Sozhamannan S."/>
            <person name="Rosenzweig C.N."/>
            <person name="Skowronski E.W."/>
        </authorList>
    </citation>
    <scope>NUCLEOTIDE SEQUENCE [LARGE SCALE GENOMIC DNA]</scope>
    <source>
        <strain evidence="2 3">CL-SP19</strain>
    </source>
</reference>
<dbReference type="GO" id="GO:0004029">
    <property type="term" value="F:aldehyde dehydrogenase (NAD+) activity"/>
    <property type="evidence" value="ECO:0007669"/>
    <property type="project" value="TreeGrafter"/>
</dbReference>
<dbReference type="Pfam" id="PF13460">
    <property type="entry name" value="NAD_binding_10"/>
    <property type="match status" value="1"/>
</dbReference>
<dbReference type="RefSeq" id="WP_126783368.1">
    <property type="nucleotide sequence ID" value="NZ_PIQF01000001.1"/>
</dbReference>
<dbReference type="EMBL" id="PIQF01000001">
    <property type="protein sequence ID" value="RUO77098.1"/>
    <property type="molecule type" value="Genomic_DNA"/>
</dbReference>
<evidence type="ECO:0000259" key="1">
    <source>
        <dbReference type="Pfam" id="PF13460"/>
    </source>
</evidence>
<accession>A0A432ZGK4</accession>
<dbReference type="Proteomes" id="UP000287908">
    <property type="component" value="Unassembled WGS sequence"/>
</dbReference>
<dbReference type="Gene3D" id="3.40.50.720">
    <property type="entry name" value="NAD(P)-binding Rossmann-like Domain"/>
    <property type="match status" value="1"/>
</dbReference>
<dbReference type="PANTHER" id="PTHR48079:SF6">
    <property type="entry name" value="NAD(P)-BINDING DOMAIN-CONTAINING PROTEIN-RELATED"/>
    <property type="match status" value="1"/>
</dbReference>
<comment type="caution">
    <text evidence="2">The sequence shown here is derived from an EMBL/GenBank/DDBJ whole genome shotgun (WGS) entry which is preliminary data.</text>
</comment>
<dbReference type="OrthoDB" id="9808276at2"/>
<organism evidence="2 3">
    <name type="scientific">Idiomarina seosinensis</name>
    <dbReference type="NCBI Taxonomy" id="281739"/>
    <lineage>
        <taxon>Bacteria</taxon>
        <taxon>Pseudomonadati</taxon>
        <taxon>Pseudomonadota</taxon>
        <taxon>Gammaproteobacteria</taxon>
        <taxon>Alteromonadales</taxon>
        <taxon>Idiomarinaceae</taxon>
        <taxon>Idiomarina</taxon>
    </lineage>
</organism>
<sequence>MDILSIGYGDIAQRAARLLVAKGHRLSGLCRHPENKPAAQGVELIAADASNEQDLKSVLHGHEYGAIIVTLTPSEYNKEGYRNGYVVPCRHLQQVINGLDYSPYVIYVSSTGVYGQREGEWIDEDSATEPDSDSGRMLLQAERLIHDLPVRTTILRCSGIYGPGRDFMLRQLKQQKVTLRDSWSNRIHQHDVARFIEFIVENPEKRDSLYLLNDDAPTKQYEVYQWLAHQLGVEISSDIEPGPGPRGSKRCNNSKLKSVGFQLQYPTFKDGYKEMLPNV</sequence>
<dbReference type="GO" id="GO:0005737">
    <property type="term" value="C:cytoplasm"/>
    <property type="evidence" value="ECO:0007669"/>
    <property type="project" value="TreeGrafter"/>
</dbReference>
<dbReference type="PANTHER" id="PTHR48079">
    <property type="entry name" value="PROTEIN YEEZ"/>
    <property type="match status" value="1"/>
</dbReference>
<evidence type="ECO:0000313" key="3">
    <source>
        <dbReference type="Proteomes" id="UP000287908"/>
    </source>
</evidence>
<dbReference type="SUPFAM" id="SSF51735">
    <property type="entry name" value="NAD(P)-binding Rossmann-fold domains"/>
    <property type="match status" value="1"/>
</dbReference>
<protein>
    <submittedName>
        <fullName evidence="2">NAD(P)-dependent oxidoreductase</fullName>
    </submittedName>
</protein>
<dbReference type="InterPro" id="IPR016040">
    <property type="entry name" value="NAD(P)-bd_dom"/>
</dbReference>
<name>A0A432ZGK4_9GAMM</name>
<gene>
    <name evidence="2" type="ORF">CWI81_00930</name>
</gene>